<dbReference type="GO" id="GO:0003735">
    <property type="term" value="F:structural constituent of ribosome"/>
    <property type="evidence" value="ECO:0007669"/>
    <property type="project" value="InterPro"/>
</dbReference>
<proteinExistence type="predicted"/>
<name>A0AAV9J6P7_9PEZI</name>
<feature type="domain" description="Large ribosomal subunit protein mL59" evidence="1">
    <location>
        <begin position="16"/>
        <end position="187"/>
    </location>
</feature>
<dbReference type="GO" id="GO:0005762">
    <property type="term" value="C:mitochondrial large ribosomal subunit"/>
    <property type="evidence" value="ECO:0007669"/>
    <property type="project" value="InterPro"/>
</dbReference>
<dbReference type="PANTHER" id="PTHR28041">
    <property type="entry name" value="54S RIBOSOMAL PROTEIN L25, MITOCHONDRIAL"/>
    <property type="match status" value="1"/>
</dbReference>
<dbReference type="PANTHER" id="PTHR28041:SF1">
    <property type="entry name" value="LARGE RIBOSOMAL SUBUNIT PROTEIN ML59"/>
    <property type="match status" value="1"/>
</dbReference>
<dbReference type="EMBL" id="JAVFHQ010000070">
    <property type="protein sequence ID" value="KAK4540319.1"/>
    <property type="molecule type" value="Genomic_DNA"/>
</dbReference>
<evidence type="ECO:0000313" key="2">
    <source>
        <dbReference type="EMBL" id="KAK4540319.1"/>
    </source>
</evidence>
<dbReference type="Pfam" id="PF18126">
    <property type="entry name" value="Mitoc_mL59"/>
    <property type="match status" value="1"/>
</dbReference>
<sequence length="225" mass="25137">MAALHQHISIAQALPPRLLHFFKRFPPPQVGTATATATPSRAPPPATIQIAENTSSADLNAGASTTEISVEPPLDATSQAPAWKKNPFLPFRNPSTGNWHPPHFSLRRQADLFKLAAAHHVLPLMPPSPKHPETKEQKRIEHGLRVKGTGVGQRVKGKYWERTLKTRLETRRKAMEAMPDMVNLWRERGHGRGWKKFPRGKPGQEEVFDAGMRHAWVHERAPSAA</sequence>
<protein>
    <recommendedName>
        <fullName evidence="1">Large ribosomal subunit protein mL59 domain-containing protein</fullName>
    </recommendedName>
</protein>
<dbReference type="InterPro" id="IPR040922">
    <property type="entry name" value="Ribosomal_mL59_dom"/>
</dbReference>
<organism evidence="2 3">
    <name type="scientific">Oleoguttula mirabilis</name>
    <dbReference type="NCBI Taxonomy" id="1507867"/>
    <lineage>
        <taxon>Eukaryota</taxon>
        <taxon>Fungi</taxon>
        <taxon>Dikarya</taxon>
        <taxon>Ascomycota</taxon>
        <taxon>Pezizomycotina</taxon>
        <taxon>Dothideomycetes</taxon>
        <taxon>Dothideomycetidae</taxon>
        <taxon>Mycosphaerellales</taxon>
        <taxon>Teratosphaeriaceae</taxon>
        <taxon>Oleoguttula</taxon>
    </lineage>
</organism>
<evidence type="ECO:0000313" key="3">
    <source>
        <dbReference type="Proteomes" id="UP001324427"/>
    </source>
</evidence>
<keyword evidence="3" id="KW-1185">Reference proteome</keyword>
<dbReference type="InterPro" id="IPR037507">
    <property type="entry name" value="Ribosomal_mL59"/>
</dbReference>
<accession>A0AAV9J6P7</accession>
<gene>
    <name evidence="2" type="ORF">LTR36_009631</name>
</gene>
<dbReference type="Proteomes" id="UP001324427">
    <property type="component" value="Unassembled WGS sequence"/>
</dbReference>
<reference evidence="2 3" key="1">
    <citation type="submission" date="2021-11" db="EMBL/GenBank/DDBJ databases">
        <title>Black yeast isolated from Biological Soil Crust.</title>
        <authorList>
            <person name="Kurbessoian T."/>
        </authorList>
    </citation>
    <scope>NUCLEOTIDE SEQUENCE [LARGE SCALE GENOMIC DNA]</scope>
    <source>
        <strain evidence="2 3">CCFEE 5522</strain>
    </source>
</reference>
<evidence type="ECO:0000259" key="1">
    <source>
        <dbReference type="Pfam" id="PF18126"/>
    </source>
</evidence>
<comment type="caution">
    <text evidence="2">The sequence shown here is derived from an EMBL/GenBank/DDBJ whole genome shotgun (WGS) entry which is preliminary data.</text>
</comment>
<dbReference type="AlphaFoldDB" id="A0AAV9J6P7"/>